<proteinExistence type="predicted"/>
<evidence type="ECO:0000313" key="4">
    <source>
        <dbReference type="Proteomes" id="UP000236449"/>
    </source>
</evidence>
<dbReference type="OrthoDB" id="3322489at2"/>
<reference evidence="3 5" key="2">
    <citation type="submission" date="2018-06" db="EMBL/GenBank/DDBJ databases">
        <title>Freshwater and sediment microbial communities from various areas in North America, analyzing microbe dynamics in response to fracking.</title>
        <authorList>
            <person name="Lamendella R."/>
        </authorList>
    </citation>
    <scope>NUCLEOTIDE SEQUENCE [LARGE SCALE GENOMIC DNA]</scope>
    <source>
        <strain evidence="3 5">99A</strain>
    </source>
</reference>
<accession>A0A2J8HTC3</accession>
<name>A0A2J8HTC3_VIBDI</name>
<dbReference type="PANTHER" id="PTHR43581:SF2">
    <property type="entry name" value="EXCINUCLEASE ATPASE SUBUNIT"/>
    <property type="match status" value="1"/>
</dbReference>
<dbReference type="Proteomes" id="UP000236449">
    <property type="component" value="Unassembled WGS sequence"/>
</dbReference>
<dbReference type="Pfam" id="PF13175">
    <property type="entry name" value="AAA_15"/>
    <property type="match status" value="2"/>
</dbReference>
<gene>
    <name evidence="2" type="ORF">C1N32_20175</name>
    <name evidence="3" type="ORF">DET48_13618</name>
</gene>
<protein>
    <submittedName>
        <fullName evidence="3">AAA ATPase-like protein</fullName>
    </submittedName>
</protein>
<dbReference type="SUPFAM" id="SSF52540">
    <property type="entry name" value="P-loop containing nucleoside triphosphate hydrolases"/>
    <property type="match status" value="1"/>
</dbReference>
<dbReference type="InterPro" id="IPR041685">
    <property type="entry name" value="AAA_GajA/Old/RecF-like"/>
</dbReference>
<evidence type="ECO:0000313" key="5">
    <source>
        <dbReference type="Proteomes" id="UP000248729"/>
    </source>
</evidence>
<reference evidence="2 4" key="1">
    <citation type="submission" date="2018-01" db="EMBL/GenBank/DDBJ databases">
        <title>Draft genome sequences of six Vibrio diazotrophicus strains isolated from deep-sea sediments of the Baltic Sea.</title>
        <authorList>
            <person name="Castillo D."/>
            <person name="Vandieken V."/>
            <person name="Chiang O."/>
            <person name="Middelboe M."/>
        </authorList>
    </citation>
    <scope>NUCLEOTIDE SEQUENCE [LARGE SCALE GENOMIC DNA]</scope>
    <source>
        <strain evidence="2 4">60.27F</strain>
    </source>
</reference>
<evidence type="ECO:0000259" key="1">
    <source>
        <dbReference type="Pfam" id="PF13175"/>
    </source>
</evidence>
<feature type="domain" description="Endonuclease GajA/Old nuclease/RecF-like AAA" evidence="1">
    <location>
        <begin position="177"/>
        <end position="308"/>
    </location>
</feature>
<comment type="caution">
    <text evidence="2">The sequence shown here is derived from an EMBL/GenBank/DDBJ whole genome shotgun (WGS) entry which is preliminary data.</text>
</comment>
<dbReference type="EMBL" id="QLTR01000036">
    <property type="protein sequence ID" value="RAS57181.1"/>
    <property type="molecule type" value="Genomic_DNA"/>
</dbReference>
<dbReference type="InterPro" id="IPR051396">
    <property type="entry name" value="Bact_Antivir_Def_Nuclease"/>
</dbReference>
<sequence>MIRLISIKNFRSISNQAFKAEEITTFVGRNDAGKSNVLRALNLFFNGQTDHNQSFNFENDHNKYAPKYNQRAQEIVIELALKLPKSYRKNLTLDYVYWKKVWREEGVRNDYEESGLCTIRNNQIQKRTKGFPPRSKIPYLLNAIDFEYIPATKDWNYFQNLQIKLYDSLANLSDQGLHQSASSFEEEINAHVQELTQAIDNEFSGSNMVKLPKNLRSIFGALEFNSDEIPLTRRGDGIKIRHIPMILSFIASRKQKAAKRNTIKPQIWAFEEPENNVEFLSCFELNRQLIEAAINYTQILITTHSPAIYAIGSSEKLPSNVKTTSYYVGQKDNATFVSQTDEKALHGNMGFLQLIAPIVEDKRKEWDQREKEYIQTQENLKNKLSKTKLPHLFLEGKSDKKVFGCLLKAKGLNDKVHIFVPSNASNGANSAADRLQAFHLLQKHVKPKDKLQALIILDNDDAGKKASDTLDDAVASKHIKRFLLKPNDDLKAMFKVGGLNINTDLERLMPPSLWQLAKTKGWVELVDDHYEKLTECGRKKLCNDNISFDDLISKLSEHQKDLLNYRFTDEGKDALSRHIESSQDEALIHALLEAFKEPLDIIENFLLAPSKTQ</sequence>
<dbReference type="InterPro" id="IPR027417">
    <property type="entry name" value="P-loop_NTPase"/>
</dbReference>
<dbReference type="PANTHER" id="PTHR43581">
    <property type="entry name" value="ATP/GTP PHOSPHATASE"/>
    <property type="match status" value="1"/>
</dbReference>
<dbReference type="AlphaFoldDB" id="A0A2J8HTC3"/>
<feature type="domain" description="Endonuclease GajA/Old nuclease/RecF-like AAA" evidence="1">
    <location>
        <begin position="1"/>
        <end position="81"/>
    </location>
</feature>
<evidence type="ECO:0000313" key="3">
    <source>
        <dbReference type="EMBL" id="RAS57181.1"/>
    </source>
</evidence>
<dbReference type="RefSeq" id="WP_102967213.1">
    <property type="nucleotide sequence ID" value="NZ_POSK01000021.1"/>
</dbReference>
<dbReference type="Proteomes" id="UP000248729">
    <property type="component" value="Unassembled WGS sequence"/>
</dbReference>
<dbReference type="EMBL" id="POSK01000021">
    <property type="protein sequence ID" value="PNI01522.1"/>
    <property type="molecule type" value="Genomic_DNA"/>
</dbReference>
<dbReference type="Gene3D" id="3.40.50.300">
    <property type="entry name" value="P-loop containing nucleotide triphosphate hydrolases"/>
    <property type="match status" value="1"/>
</dbReference>
<organism evidence="2 4">
    <name type="scientific">Vibrio diazotrophicus</name>
    <dbReference type="NCBI Taxonomy" id="685"/>
    <lineage>
        <taxon>Bacteria</taxon>
        <taxon>Pseudomonadati</taxon>
        <taxon>Pseudomonadota</taxon>
        <taxon>Gammaproteobacteria</taxon>
        <taxon>Vibrionales</taxon>
        <taxon>Vibrionaceae</taxon>
        <taxon>Vibrio</taxon>
    </lineage>
</organism>
<evidence type="ECO:0000313" key="2">
    <source>
        <dbReference type="EMBL" id="PNI01522.1"/>
    </source>
</evidence>